<dbReference type="AlphaFoldDB" id="A0A5B7HF31"/>
<dbReference type="GO" id="GO:0003676">
    <property type="term" value="F:nucleic acid binding"/>
    <property type="evidence" value="ECO:0007669"/>
    <property type="project" value="InterPro"/>
</dbReference>
<dbReference type="Proteomes" id="UP000324222">
    <property type="component" value="Unassembled WGS sequence"/>
</dbReference>
<keyword evidence="1" id="KW-0863">Zinc-finger</keyword>
<gene>
    <name evidence="4" type="ORF">E2C01_061685</name>
</gene>
<evidence type="ECO:0000256" key="2">
    <source>
        <dbReference type="SAM" id="MobiDB-lite"/>
    </source>
</evidence>
<evidence type="ECO:0000256" key="1">
    <source>
        <dbReference type="PROSITE-ProRule" id="PRU00047"/>
    </source>
</evidence>
<name>A0A5B7HF31_PORTR</name>
<feature type="domain" description="CCHC-type" evidence="3">
    <location>
        <begin position="163"/>
        <end position="178"/>
    </location>
</feature>
<dbReference type="GO" id="GO:0008270">
    <property type="term" value="F:zinc ion binding"/>
    <property type="evidence" value="ECO:0007669"/>
    <property type="project" value="UniProtKB-KW"/>
</dbReference>
<organism evidence="4 5">
    <name type="scientific">Portunus trituberculatus</name>
    <name type="common">Swimming crab</name>
    <name type="synonym">Neptunus trituberculatus</name>
    <dbReference type="NCBI Taxonomy" id="210409"/>
    <lineage>
        <taxon>Eukaryota</taxon>
        <taxon>Metazoa</taxon>
        <taxon>Ecdysozoa</taxon>
        <taxon>Arthropoda</taxon>
        <taxon>Crustacea</taxon>
        <taxon>Multicrustacea</taxon>
        <taxon>Malacostraca</taxon>
        <taxon>Eumalacostraca</taxon>
        <taxon>Eucarida</taxon>
        <taxon>Decapoda</taxon>
        <taxon>Pleocyemata</taxon>
        <taxon>Brachyura</taxon>
        <taxon>Eubrachyura</taxon>
        <taxon>Portunoidea</taxon>
        <taxon>Portunidae</taxon>
        <taxon>Portuninae</taxon>
        <taxon>Portunus</taxon>
    </lineage>
</organism>
<feature type="region of interest" description="Disordered" evidence="2">
    <location>
        <begin position="90"/>
        <end position="117"/>
    </location>
</feature>
<protein>
    <recommendedName>
        <fullName evidence="3">CCHC-type domain-containing protein</fullName>
    </recommendedName>
</protein>
<keyword evidence="1" id="KW-0862">Zinc</keyword>
<evidence type="ECO:0000259" key="3">
    <source>
        <dbReference type="PROSITE" id="PS50158"/>
    </source>
</evidence>
<evidence type="ECO:0000313" key="5">
    <source>
        <dbReference type="Proteomes" id="UP000324222"/>
    </source>
</evidence>
<comment type="caution">
    <text evidence="4">The sequence shown here is derived from an EMBL/GenBank/DDBJ whole genome shotgun (WGS) entry which is preliminary data.</text>
</comment>
<keyword evidence="5" id="KW-1185">Reference proteome</keyword>
<dbReference type="PROSITE" id="PS50158">
    <property type="entry name" value="ZF_CCHC"/>
    <property type="match status" value="1"/>
</dbReference>
<proteinExistence type="predicted"/>
<dbReference type="EMBL" id="VSRR010026337">
    <property type="protein sequence ID" value="MPC67508.1"/>
    <property type="molecule type" value="Genomic_DNA"/>
</dbReference>
<sequence length="178" mass="20156">MDLHETQNLANLTHDLVNCVSVIRGLGQLKEVDTDDAMCHIAERFEGKLRDEYNAQVYAYAKNHCGAFPGVEWLQSFLQDMLTRSQTTAKLQKKDMMSEGQNKAAASSSSQKKKQISLTMATKEEGRNTDTCPLCEDAHSLHECRAFLGMLVKARSTYIRDERRCYACLQQGHRMSEC</sequence>
<reference evidence="4 5" key="1">
    <citation type="submission" date="2019-05" db="EMBL/GenBank/DDBJ databases">
        <title>Another draft genome of Portunus trituberculatus and its Hox gene families provides insights of decapod evolution.</title>
        <authorList>
            <person name="Jeong J.-H."/>
            <person name="Song I."/>
            <person name="Kim S."/>
            <person name="Choi T."/>
            <person name="Kim D."/>
            <person name="Ryu S."/>
            <person name="Kim W."/>
        </authorList>
    </citation>
    <scope>NUCLEOTIDE SEQUENCE [LARGE SCALE GENOMIC DNA]</scope>
    <source>
        <tissue evidence="4">Muscle</tissue>
    </source>
</reference>
<accession>A0A5B7HF31</accession>
<evidence type="ECO:0000313" key="4">
    <source>
        <dbReference type="EMBL" id="MPC67508.1"/>
    </source>
</evidence>
<dbReference type="PANTHER" id="PTHR47331">
    <property type="entry name" value="PHD-TYPE DOMAIN-CONTAINING PROTEIN"/>
    <property type="match status" value="1"/>
</dbReference>
<keyword evidence="1" id="KW-0479">Metal-binding</keyword>
<dbReference type="InterPro" id="IPR001878">
    <property type="entry name" value="Znf_CCHC"/>
</dbReference>